<keyword evidence="2" id="KW-1185">Reference proteome</keyword>
<gene>
    <name evidence="1" type="ordered locus">cce_1915</name>
</gene>
<name>B1X0H6_CROS5</name>
<dbReference type="AlphaFoldDB" id="B1X0H6"/>
<dbReference type="EMBL" id="CP000806">
    <property type="protein sequence ID" value="ACB51265.1"/>
    <property type="molecule type" value="Genomic_DNA"/>
</dbReference>
<organism evidence="1 2">
    <name type="scientific">Crocosphaera subtropica (strain ATCC 51142 / BH68)</name>
    <name type="common">Cyanothece sp. (strain ATCC 51142)</name>
    <dbReference type="NCBI Taxonomy" id="43989"/>
    <lineage>
        <taxon>Bacteria</taxon>
        <taxon>Bacillati</taxon>
        <taxon>Cyanobacteriota</taxon>
        <taxon>Cyanophyceae</taxon>
        <taxon>Oscillatoriophycideae</taxon>
        <taxon>Chroococcales</taxon>
        <taxon>Aphanothecaceae</taxon>
        <taxon>Crocosphaera</taxon>
        <taxon>Crocosphaera subtropica</taxon>
    </lineage>
</organism>
<protein>
    <submittedName>
        <fullName evidence="1">Uncharacterized protein</fullName>
    </submittedName>
</protein>
<accession>B1X0H6</accession>
<evidence type="ECO:0000313" key="2">
    <source>
        <dbReference type="Proteomes" id="UP000001203"/>
    </source>
</evidence>
<proteinExistence type="predicted"/>
<dbReference type="eggNOG" id="ENOG5032EAD">
    <property type="taxonomic scope" value="Bacteria"/>
</dbReference>
<dbReference type="KEGG" id="cyt:cce_1915"/>
<evidence type="ECO:0000313" key="1">
    <source>
        <dbReference type="EMBL" id="ACB51265.1"/>
    </source>
</evidence>
<sequence>MIGEQNMINLEEITIKVSPELAQVYRQASTETQEQIQAKINNLLSVELENKR</sequence>
<dbReference type="STRING" id="43989.cce_1915"/>
<reference evidence="1 2" key="1">
    <citation type="journal article" date="2008" name="Proc. Natl. Acad. Sci. U.S.A.">
        <title>The genome of Cyanothece 51142, a unicellular diazotrophic cyanobacterium important in the marine nitrogen cycle.</title>
        <authorList>
            <person name="Welsh E.A."/>
            <person name="Liberton M."/>
            <person name="Stoeckel J."/>
            <person name="Loh T."/>
            <person name="Elvitigala T."/>
            <person name="Wang C."/>
            <person name="Wollam A."/>
            <person name="Fulton R.S."/>
            <person name="Clifton S.W."/>
            <person name="Jacobs J.M."/>
            <person name="Aurora R."/>
            <person name="Ghosh B.K."/>
            <person name="Sherman L.A."/>
            <person name="Smith R.D."/>
            <person name="Wilson R.K."/>
            <person name="Pakrasi H.B."/>
        </authorList>
    </citation>
    <scope>NUCLEOTIDE SEQUENCE [LARGE SCALE GENOMIC DNA]</scope>
    <source>
        <strain evidence="2">ATCC 51142 / BH68</strain>
    </source>
</reference>
<dbReference type="HOGENOM" id="CLU_3078966_0_0_3"/>
<dbReference type="Proteomes" id="UP000001203">
    <property type="component" value="Chromosome circular"/>
</dbReference>